<evidence type="ECO:0000313" key="7">
    <source>
        <dbReference type="Proteomes" id="UP000323297"/>
    </source>
</evidence>
<dbReference type="Pfam" id="PF00440">
    <property type="entry name" value="TetR_N"/>
    <property type="match status" value="1"/>
</dbReference>
<dbReference type="EMBL" id="VTZD01000003">
    <property type="protein sequence ID" value="KAA1146422.1"/>
    <property type="molecule type" value="Genomic_DNA"/>
</dbReference>
<keyword evidence="2 4" id="KW-0238">DNA-binding</keyword>
<dbReference type="Gene3D" id="1.10.357.10">
    <property type="entry name" value="Tetracycline Repressor, domain 2"/>
    <property type="match status" value="1"/>
</dbReference>
<dbReference type="Proteomes" id="UP000323297">
    <property type="component" value="Unassembled WGS sequence"/>
</dbReference>
<dbReference type="PRINTS" id="PR00455">
    <property type="entry name" value="HTHTETR"/>
</dbReference>
<accession>A0A5B0T806</accession>
<evidence type="ECO:0000256" key="1">
    <source>
        <dbReference type="ARBA" id="ARBA00023015"/>
    </source>
</evidence>
<dbReference type="SUPFAM" id="SSF48498">
    <property type="entry name" value="Tetracyclin repressor-like, C-terminal domain"/>
    <property type="match status" value="1"/>
</dbReference>
<dbReference type="InterPro" id="IPR001647">
    <property type="entry name" value="HTH_TetR"/>
</dbReference>
<dbReference type="GO" id="GO:0003677">
    <property type="term" value="F:DNA binding"/>
    <property type="evidence" value="ECO:0007669"/>
    <property type="project" value="UniProtKB-UniRule"/>
</dbReference>
<gene>
    <name evidence="6" type="ORF">D3H66_01535</name>
</gene>
<keyword evidence="3" id="KW-0804">Transcription</keyword>
<dbReference type="SUPFAM" id="SSF46689">
    <property type="entry name" value="Homeodomain-like"/>
    <property type="match status" value="1"/>
</dbReference>
<feature type="DNA-binding region" description="H-T-H motif" evidence="4">
    <location>
        <begin position="39"/>
        <end position="58"/>
    </location>
</feature>
<sequence>MQDEERSMRYSKDRKEETHKKIVEAASKRFRAEGIEKVGVATLMADAELTVGGFYSHFKSKEELIKEAVCLAADETFCAAFGDPNSDENLSIKQILDRYLTPEHRDSPEFGCVIAALASELRTRPEDTRDMMSDKITRIIARISDCLSTDADPATRMRVAGAIWAVMLGTLQLARIIPDKEVSDQLLIDGKANALMLAEKMPIQEGR</sequence>
<feature type="domain" description="HTH tetR-type" evidence="5">
    <location>
        <begin position="16"/>
        <end position="76"/>
    </location>
</feature>
<reference evidence="6 7" key="1">
    <citation type="submission" date="2019-08" db="EMBL/GenBank/DDBJ databases">
        <title>Draft genome sequence of Citrobacter portucalensis strain isolated from green turtle.</title>
        <authorList>
            <person name="Fernandes M.R."/>
            <person name="Sellera F.P."/>
            <person name="Goldeberg D.W."/>
            <person name="Costa D.C."/>
            <person name="Lincopan N."/>
        </authorList>
    </citation>
    <scope>NUCLEOTIDE SEQUENCE [LARGE SCALE GENOMIC DNA]</scope>
    <source>
        <strain evidence="6 7">TV06</strain>
    </source>
</reference>
<evidence type="ECO:0000256" key="3">
    <source>
        <dbReference type="ARBA" id="ARBA00023163"/>
    </source>
</evidence>
<dbReference type="Gene3D" id="1.10.10.60">
    <property type="entry name" value="Homeodomain-like"/>
    <property type="match status" value="1"/>
</dbReference>
<evidence type="ECO:0000256" key="4">
    <source>
        <dbReference type="PROSITE-ProRule" id="PRU00335"/>
    </source>
</evidence>
<dbReference type="PROSITE" id="PS50977">
    <property type="entry name" value="HTH_TETR_2"/>
    <property type="match status" value="1"/>
</dbReference>
<proteinExistence type="predicted"/>
<protein>
    <submittedName>
        <fullName evidence="6">TetR/AcrR family transcriptional regulator</fullName>
    </submittedName>
</protein>
<evidence type="ECO:0000256" key="2">
    <source>
        <dbReference type="ARBA" id="ARBA00023125"/>
    </source>
</evidence>
<evidence type="ECO:0000313" key="6">
    <source>
        <dbReference type="EMBL" id="KAA1146422.1"/>
    </source>
</evidence>
<dbReference type="InterPro" id="IPR011075">
    <property type="entry name" value="TetR_C"/>
</dbReference>
<name>A0A5B0T806_9ENTR</name>
<dbReference type="Pfam" id="PF16925">
    <property type="entry name" value="TetR_C_13"/>
    <property type="match status" value="1"/>
</dbReference>
<organism evidence="6 7">
    <name type="scientific">Citrobacter portucalensis</name>
    <dbReference type="NCBI Taxonomy" id="1639133"/>
    <lineage>
        <taxon>Bacteria</taxon>
        <taxon>Pseudomonadati</taxon>
        <taxon>Pseudomonadota</taxon>
        <taxon>Gammaproteobacteria</taxon>
        <taxon>Enterobacterales</taxon>
        <taxon>Enterobacteriaceae</taxon>
        <taxon>Citrobacter</taxon>
        <taxon>Citrobacter freundii complex</taxon>
    </lineage>
</organism>
<dbReference type="InterPro" id="IPR036271">
    <property type="entry name" value="Tet_transcr_reg_TetR-rel_C_sf"/>
</dbReference>
<dbReference type="InterPro" id="IPR009057">
    <property type="entry name" value="Homeodomain-like_sf"/>
</dbReference>
<dbReference type="AlphaFoldDB" id="A0A5B0T806"/>
<comment type="caution">
    <text evidence="6">The sequence shown here is derived from an EMBL/GenBank/DDBJ whole genome shotgun (WGS) entry which is preliminary data.</text>
</comment>
<dbReference type="PANTHER" id="PTHR47506:SF7">
    <property type="entry name" value="TRANSCRIPTIONAL REGULATORY PROTEIN"/>
    <property type="match status" value="1"/>
</dbReference>
<keyword evidence="1" id="KW-0805">Transcription regulation</keyword>
<evidence type="ECO:0000259" key="5">
    <source>
        <dbReference type="PROSITE" id="PS50977"/>
    </source>
</evidence>
<dbReference type="PANTHER" id="PTHR47506">
    <property type="entry name" value="TRANSCRIPTIONAL REGULATORY PROTEIN"/>
    <property type="match status" value="1"/>
</dbReference>